<keyword evidence="3" id="KW-1185">Reference proteome</keyword>
<comment type="caution">
    <text evidence="2">The sequence shown here is derived from an EMBL/GenBank/DDBJ whole genome shotgun (WGS) entry which is preliminary data.</text>
</comment>
<evidence type="ECO:0000313" key="3">
    <source>
        <dbReference type="Proteomes" id="UP000789390"/>
    </source>
</evidence>
<feature type="region of interest" description="Disordered" evidence="1">
    <location>
        <begin position="66"/>
        <end position="95"/>
    </location>
</feature>
<organism evidence="2 3">
    <name type="scientific">Daphnia galeata</name>
    <dbReference type="NCBI Taxonomy" id="27404"/>
    <lineage>
        <taxon>Eukaryota</taxon>
        <taxon>Metazoa</taxon>
        <taxon>Ecdysozoa</taxon>
        <taxon>Arthropoda</taxon>
        <taxon>Crustacea</taxon>
        <taxon>Branchiopoda</taxon>
        <taxon>Diplostraca</taxon>
        <taxon>Cladocera</taxon>
        <taxon>Anomopoda</taxon>
        <taxon>Daphniidae</taxon>
        <taxon>Daphnia</taxon>
    </lineage>
</organism>
<dbReference type="Proteomes" id="UP000789390">
    <property type="component" value="Unassembled WGS sequence"/>
</dbReference>
<gene>
    <name evidence="2" type="ORF">DGAL_LOCUS15056</name>
</gene>
<sequence length="294" mass="33506">MSLFRLEDLLAPRAEAMQALDLSTARPRTKQEFEKLLVHIPEFRIKPEKVRPEEVTIGEDYSFTCRKDAQQKNKSSPHRQYPRTGGGGARDKSPQKTGRIVAGIHPISVNCGNSYPDPIPVAMQAVRILDLATVDINWKMLTVARPTSKQDDEFFTKLVELEKLRLKTRREGGIRTRRISGFVSGLSVRRIIRTNRSGVTEIRLPACLQCGFELCDSVHCVKFTYEDFFRQQNDQGDEADKNKDGTDPVDEEEEKRLKEENKKQVITSMKGTAMKMKQAKKQQQQSSKRPAVKT</sequence>
<evidence type="ECO:0000313" key="2">
    <source>
        <dbReference type="EMBL" id="CAH0111411.1"/>
    </source>
</evidence>
<evidence type="ECO:0000256" key="1">
    <source>
        <dbReference type="SAM" id="MobiDB-lite"/>
    </source>
</evidence>
<feature type="compositionally biased region" description="Low complexity" evidence="1">
    <location>
        <begin position="273"/>
        <end position="288"/>
    </location>
</feature>
<accession>A0A8J2WQ01</accession>
<proteinExistence type="predicted"/>
<protein>
    <submittedName>
        <fullName evidence="2">Uncharacterized protein</fullName>
    </submittedName>
</protein>
<feature type="region of interest" description="Disordered" evidence="1">
    <location>
        <begin position="234"/>
        <end position="294"/>
    </location>
</feature>
<name>A0A8J2WQ01_9CRUS</name>
<feature type="compositionally biased region" description="Basic and acidic residues" evidence="1">
    <location>
        <begin position="254"/>
        <end position="263"/>
    </location>
</feature>
<dbReference type="EMBL" id="CAKKLH010000314">
    <property type="protein sequence ID" value="CAH0111411.1"/>
    <property type="molecule type" value="Genomic_DNA"/>
</dbReference>
<dbReference type="OrthoDB" id="8250201at2759"/>
<dbReference type="AlphaFoldDB" id="A0A8J2WQ01"/>
<reference evidence="2" key="1">
    <citation type="submission" date="2021-11" db="EMBL/GenBank/DDBJ databases">
        <authorList>
            <person name="Schell T."/>
        </authorList>
    </citation>
    <scope>NUCLEOTIDE SEQUENCE</scope>
    <source>
        <strain evidence="2">M5</strain>
    </source>
</reference>